<dbReference type="KEGG" id="xyl:ET495_16745"/>
<dbReference type="Gene3D" id="2.70.98.10">
    <property type="match status" value="1"/>
</dbReference>
<dbReference type="InterPro" id="IPR006103">
    <property type="entry name" value="Glyco_hydro_2_cat"/>
</dbReference>
<protein>
    <recommendedName>
        <fullName evidence="3">beta-galactosidase</fullName>
        <ecNumber evidence="3">3.2.1.23</ecNumber>
    </recommendedName>
    <alternativeName>
        <fullName evidence="6">Lactase</fullName>
    </alternativeName>
</protein>
<evidence type="ECO:0000256" key="3">
    <source>
        <dbReference type="ARBA" id="ARBA00012756"/>
    </source>
</evidence>
<sequence>MAQRPHHESIVPPQGVIAPRLRVNDPVADGAQRLSLDGAWRFRLFDQAQTGVDTADPGEGWDEFTVPGHWQLAGAPNEWPYGRPAYTNVVYPIPIDPPFVPTANPTGEYRRLFAVPTEWAGDGRVVLRFEGVDSWFEVSVNGHVLAQSHGSRLPSEIDVTDALRGGQNLLAVRVTQWSAMTYIEDQDQWWLSGIFRSVTLEHRPAGGVGHAVVHSDYDHVTGLGTLRVEVEDAFGAPLAGVRVRVADLGIDVAAGETRSVSVEPWSAEFPRLYDVEVVAPAQTMTLRAGFRTIAILDGVLTVNGAPIKLYGVNRHEFEPRSGRTVTAESMLADVLAMKRHHINAVRTSHYPPDPRFLDLCDEYGMYVIDENDLETHGFELIGWRGNPTDDPTWEPVLVDRVQRMVRRDAHHPSVIMWSLGNEAGAGRNLAAMSAAIRELDATRPIHYEGDWSCANVDVYSRMYPDLAEIEWIVRGEDAPAEEYERIYPNTSVSEWNVDRARVLADDANAARRRSQPFLLCEYSHAMGNGPGGLTDHVDLIDNHPRFAGGFVWEWKDHGIATVDAEATEFHGYGGDFGEELHDGAFIADGLSFPDRTPSPGLTELAAVYAPMGVRERDGGLVVRNRWAFRSTADVVFHAELVTAGDVVASADAAVPVLAPSERHVVTPADVFGERAKDAAPGTWFVLRAAWRAGAAPPWAVSSELGAGQVLLNPSAALSAASGAVTEAVCGYVVGPVRIDSRGRVIAIGDTTVREARVDAWRAPTDNDRAVGSSSQTSDADDWRNAGLHRLHESIRSVRLDGDALVIEARVAGAGTDCGLAVCTEWRAVDTATADVTIRMTPEGQWPGSLPRLGWLLTLEQQDAAAVLVDWVGHGPGESYADSTRAALVGRWQHTVHALQTPYLHPQENGARRGVTRAVLHLAHGPLTITPGKVTLDGRPQEGFILTARPWSDQAIDAAAHPHELRSDGALHLNVDVAGHGLGTAACGSGVRTADMLRPAPAVLQVRLSVG</sequence>
<comment type="similarity">
    <text evidence="2">Belongs to the glycosyl hydrolase 2 family.</text>
</comment>
<dbReference type="Gene3D" id="2.60.40.10">
    <property type="entry name" value="Immunoglobulins"/>
    <property type="match status" value="2"/>
</dbReference>
<accession>A0A4P6ERM8</accession>
<dbReference type="EC" id="3.2.1.23" evidence="3"/>
<keyword evidence="4 8" id="KW-0378">Hydrolase</keyword>
<dbReference type="Pfam" id="PF02837">
    <property type="entry name" value="Glyco_hydro_2_N"/>
    <property type="match status" value="1"/>
</dbReference>
<dbReference type="OrthoDB" id="9762066at2"/>
<evidence type="ECO:0000313" key="8">
    <source>
        <dbReference type="EMBL" id="QAY64573.1"/>
    </source>
</evidence>
<evidence type="ECO:0000256" key="2">
    <source>
        <dbReference type="ARBA" id="ARBA00007401"/>
    </source>
</evidence>
<dbReference type="SUPFAM" id="SSF74650">
    <property type="entry name" value="Galactose mutarotase-like"/>
    <property type="match status" value="1"/>
</dbReference>
<gene>
    <name evidence="8" type="ORF">ET495_16745</name>
</gene>
<dbReference type="InterPro" id="IPR013783">
    <property type="entry name" value="Ig-like_fold"/>
</dbReference>
<dbReference type="GO" id="GO:0004565">
    <property type="term" value="F:beta-galactosidase activity"/>
    <property type="evidence" value="ECO:0007669"/>
    <property type="project" value="UniProtKB-EC"/>
</dbReference>
<evidence type="ECO:0000256" key="4">
    <source>
        <dbReference type="ARBA" id="ARBA00022801"/>
    </source>
</evidence>
<dbReference type="GO" id="GO:0009341">
    <property type="term" value="C:beta-galactosidase complex"/>
    <property type="evidence" value="ECO:0007669"/>
    <property type="project" value="InterPro"/>
</dbReference>
<dbReference type="Gene3D" id="3.20.20.80">
    <property type="entry name" value="Glycosidases"/>
    <property type="match status" value="1"/>
</dbReference>
<keyword evidence="5" id="KW-0326">Glycosidase</keyword>
<dbReference type="AlphaFoldDB" id="A0A4P6ERM8"/>
<dbReference type="PROSITE" id="PS00719">
    <property type="entry name" value="GLYCOSYL_HYDROL_F2_1"/>
    <property type="match status" value="1"/>
</dbReference>
<dbReference type="SUPFAM" id="SSF49785">
    <property type="entry name" value="Galactose-binding domain-like"/>
    <property type="match status" value="1"/>
</dbReference>
<evidence type="ECO:0000256" key="5">
    <source>
        <dbReference type="ARBA" id="ARBA00023295"/>
    </source>
</evidence>
<organism evidence="8 9">
    <name type="scientific">Xylanimonas allomyrinae</name>
    <dbReference type="NCBI Taxonomy" id="2509459"/>
    <lineage>
        <taxon>Bacteria</taxon>
        <taxon>Bacillati</taxon>
        <taxon>Actinomycetota</taxon>
        <taxon>Actinomycetes</taxon>
        <taxon>Micrococcales</taxon>
        <taxon>Promicromonosporaceae</taxon>
        <taxon>Xylanimonas</taxon>
    </lineage>
</organism>
<feature type="domain" description="Beta galactosidase small chain/" evidence="7">
    <location>
        <begin position="732"/>
        <end position="1008"/>
    </location>
</feature>
<dbReference type="Proteomes" id="UP000291758">
    <property type="component" value="Chromosome"/>
</dbReference>
<dbReference type="InterPro" id="IPR006101">
    <property type="entry name" value="Glyco_hydro_2"/>
</dbReference>
<dbReference type="InterPro" id="IPR004199">
    <property type="entry name" value="B-gal_small/dom_5"/>
</dbReference>
<dbReference type="SUPFAM" id="SSF51445">
    <property type="entry name" value="(Trans)glycosidases"/>
    <property type="match status" value="1"/>
</dbReference>
<dbReference type="InterPro" id="IPR008979">
    <property type="entry name" value="Galactose-bd-like_sf"/>
</dbReference>
<name>A0A4P6ERM8_9MICO</name>
<dbReference type="Pfam" id="PF02929">
    <property type="entry name" value="Bgal_small_N"/>
    <property type="match status" value="1"/>
</dbReference>
<dbReference type="GO" id="GO:0005990">
    <property type="term" value="P:lactose catabolic process"/>
    <property type="evidence" value="ECO:0007669"/>
    <property type="project" value="TreeGrafter"/>
</dbReference>
<reference evidence="8 9" key="1">
    <citation type="submission" date="2019-01" db="EMBL/GenBank/DDBJ databases">
        <title>Genome sequencing of strain 2JSPR-7.</title>
        <authorList>
            <person name="Heo J."/>
            <person name="Kim S.-J."/>
            <person name="Kim J.-S."/>
            <person name="Hong S.-B."/>
            <person name="Kwon S.-W."/>
        </authorList>
    </citation>
    <scope>NUCLEOTIDE SEQUENCE [LARGE SCALE GENOMIC DNA]</scope>
    <source>
        <strain evidence="8 9">2JSPR-7</strain>
    </source>
</reference>
<dbReference type="InterPro" id="IPR023230">
    <property type="entry name" value="Glyco_hydro_2_CS"/>
</dbReference>
<proteinExistence type="inferred from homology"/>
<dbReference type="Gene3D" id="2.60.120.260">
    <property type="entry name" value="Galactose-binding domain-like"/>
    <property type="match status" value="1"/>
</dbReference>
<evidence type="ECO:0000256" key="1">
    <source>
        <dbReference type="ARBA" id="ARBA00001412"/>
    </source>
</evidence>
<dbReference type="InterPro" id="IPR011013">
    <property type="entry name" value="Gal_mutarotase_sf_dom"/>
</dbReference>
<comment type="catalytic activity">
    <reaction evidence="1">
        <text>Hydrolysis of terminal non-reducing beta-D-galactose residues in beta-D-galactosides.</text>
        <dbReference type="EC" id="3.2.1.23"/>
    </reaction>
</comment>
<keyword evidence="9" id="KW-1185">Reference proteome</keyword>
<dbReference type="PANTHER" id="PTHR46323">
    <property type="entry name" value="BETA-GALACTOSIDASE"/>
    <property type="match status" value="1"/>
</dbReference>
<dbReference type="SUPFAM" id="SSF49303">
    <property type="entry name" value="beta-Galactosidase/glucuronidase domain"/>
    <property type="match status" value="2"/>
</dbReference>
<dbReference type="EMBL" id="CP035495">
    <property type="protein sequence ID" value="QAY64573.1"/>
    <property type="molecule type" value="Genomic_DNA"/>
</dbReference>
<dbReference type="PRINTS" id="PR00132">
    <property type="entry name" value="GLHYDRLASE2"/>
</dbReference>
<dbReference type="InterPro" id="IPR036156">
    <property type="entry name" value="Beta-gal/glucu_dom_sf"/>
</dbReference>
<evidence type="ECO:0000259" key="7">
    <source>
        <dbReference type="SMART" id="SM01038"/>
    </source>
</evidence>
<dbReference type="GO" id="GO:0030246">
    <property type="term" value="F:carbohydrate binding"/>
    <property type="evidence" value="ECO:0007669"/>
    <property type="project" value="InterPro"/>
</dbReference>
<evidence type="ECO:0000313" key="9">
    <source>
        <dbReference type="Proteomes" id="UP000291758"/>
    </source>
</evidence>
<dbReference type="InterPro" id="IPR050347">
    <property type="entry name" value="Bact_Beta-galactosidase"/>
</dbReference>
<dbReference type="SMART" id="SM01038">
    <property type="entry name" value="Bgal_small_N"/>
    <property type="match status" value="1"/>
</dbReference>
<dbReference type="InterPro" id="IPR014718">
    <property type="entry name" value="GH-type_carb-bd"/>
</dbReference>
<dbReference type="InterPro" id="IPR006104">
    <property type="entry name" value="Glyco_hydro_2_N"/>
</dbReference>
<dbReference type="RefSeq" id="WP_129205715.1">
    <property type="nucleotide sequence ID" value="NZ_CP035495.1"/>
</dbReference>
<evidence type="ECO:0000256" key="6">
    <source>
        <dbReference type="ARBA" id="ARBA00032230"/>
    </source>
</evidence>
<dbReference type="Pfam" id="PF02836">
    <property type="entry name" value="Glyco_hydro_2_C"/>
    <property type="match status" value="1"/>
</dbReference>
<dbReference type="InterPro" id="IPR017853">
    <property type="entry name" value="GH"/>
</dbReference>
<dbReference type="PANTHER" id="PTHR46323:SF2">
    <property type="entry name" value="BETA-GALACTOSIDASE"/>
    <property type="match status" value="1"/>
</dbReference>